<evidence type="ECO:0000313" key="2">
    <source>
        <dbReference type="EMBL" id="TPP07327.1"/>
    </source>
</evidence>
<dbReference type="AlphaFoldDB" id="A0A504U1F3"/>
<comment type="caution">
    <text evidence="2">The sequence shown here is derived from an EMBL/GenBank/DDBJ whole genome shotgun (WGS) entry which is preliminary data.</text>
</comment>
<name>A0A504U1F3_9HYPH</name>
<gene>
    <name evidence="2" type="ORF">FJQ55_16985</name>
</gene>
<keyword evidence="3" id="KW-1185">Reference proteome</keyword>
<organism evidence="2 3">
    <name type="scientific">Rhizobium glycinendophyticum</name>
    <dbReference type="NCBI Taxonomy" id="2589807"/>
    <lineage>
        <taxon>Bacteria</taxon>
        <taxon>Pseudomonadati</taxon>
        <taxon>Pseudomonadota</taxon>
        <taxon>Alphaproteobacteria</taxon>
        <taxon>Hyphomicrobiales</taxon>
        <taxon>Rhizobiaceae</taxon>
        <taxon>Rhizobium/Agrobacterium group</taxon>
        <taxon>Rhizobium</taxon>
    </lineage>
</organism>
<dbReference type="EMBL" id="VFYP01000002">
    <property type="protein sequence ID" value="TPP07327.1"/>
    <property type="molecule type" value="Genomic_DNA"/>
</dbReference>
<dbReference type="Proteomes" id="UP000316429">
    <property type="component" value="Unassembled WGS sequence"/>
</dbReference>
<dbReference type="SUPFAM" id="SSF53795">
    <property type="entry name" value="PEP carboxykinase-like"/>
    <property type="match status" value="1"/>
</dbReference>
<dbReference type="GO" id="GO:0006109">
    <property type="term" value="P:regulation of carbohydrate metabolic process"/>
    <property type="evidence" value="ECO:0007669"/>
    <property type="project" value="InterPro"/>
</dbReference>
<protein>
    <submittedName>
        <fullName evidence="2">HPr kinase/phosphorylase</fullName>
    </submittedName>
</protein>
<keyword evidence="2" id="KW-0418">Kinase</keyword>
<feature type="domain" description="AAA+ ATPase" evidence="1">
    <location>
        <begin position="16"/>
        <end position="129"/>
    </location>
</feature>
<dbReference type="RefSeq" id="WP_140829977.1">
    <property type="nucleotide sequence ID" value="NZ_VFYP01000002.1"/>
</dbReference>
<keyword evidence="2" id="KW-0808">Transferase</keyword>
<accession>A0A504U1F3</accession>
<evidence type="ECO:0000259" key="1">
    <source>
        <dbReference type="SMART" id="SM00382"/>
    </source>
</evidence>
<dbReference type="Pfam" id="PF07475">
    <property type="entry name" value="Hpr_kinase_C"/>
    <property type="match status" value="1"/>
</dbReference>
<dbReference type="InterPro" id="IPR003593">
    <property type="entry name" value="AAA+_ATPase"/>
</dbReference>
<evidence type="ECO:0000313" key="3">
    <source>
        <dbReference type="Proteomes" id="UP000316429"/>
    </source>
</evidence>
<reference evidence="2 3" key="1">
    <citation type="submission" date="2019-06" db="EMBL/GenBank/DDBJ databases">
        <title>Rhizobium sp. CL12 isolated from roots of soybean.</title>
        <authorList>
            <person name="Wang C."/>
        </authorList>
    </citation>
    <scope>NUCLEOTIDE SEQUENCE [LARGE SCALE GENOMIC DNA]</scope>
    <source>
        <strain evidence="2 3">CL12</strain>
    </source>
</reference>
<dbReference type="InterPro" id="IPR011104">
    <property type="entry name" value="Hpr_kin/Pase_C"/>
</dbReference>
<dbReference type="SMART" id="SM00382">
    <property type="entry name" value="AAA"/>
    <property type="match status" value="1"/>
</dbReference>
<dbReference type="OrthoDB" id="8326226at2"/>
<dbReference type="CDD" id="cd01918">
    <property type="entry name" value="HprK_C"/>
    <property type="match status" value="1"/>
</dbReference>
<dbReference type="GO" id="GO:0005524">
    <property type="term" value="F:ATP binding"/>
    <property type="evidence" value="ECO:0007669"/>
    <property type="project" value="InterPro"/>
</dbReference>
<dbReference type="Gene3D" id="3.40.50.300">
    <property type="entry name" value="P-loop containing nucleotide triphosphate hydrolases"/>
    <property type="match status" value="1"/>
</dbReference>
<sequence>MSGEPSNVHGTAIVVDGTGLLFIGPSGSGKSALAFDCLAEASLRGLSAALVSDDQVFLSRRNERTFGQRPAAIHGLIELRYSGIVVLDSIEEAELHFVISPVVSADSPRLPPEDERLSLLRDIDLPVIRVPFWSRFPLALILAQIVTMKAKRS</sequence>
<proteinExistence type="predicted"/>
<dbReference type="InterPro" id="IPR027417">
    <property type="entry name" value="P-loop_NTPase"/>
</dbReference>
<dbReference type="GO" id="GO:0000155">
    <property type="term" value="F:phosphorelay sensor kinase activity"/>
    <property type="evidence" value="ECO:0007669"/>
    <property type="project" value="InterPro"/>
</dbReference>